<feature type="compositionally biased region" description="Basic and acidic residues" evidence="2">
    <location>
        <begin position="102"/>
        <end position="119"/>
    </location>
</feature>
<feature type="region of interest" description="Disordered" evidence="2">
    <location>
        <begin position="614"/>
        <end position="638"/>
    </location>
</feature>
<feature type="signal peptide" evidence="4">
    <location>
        <begin position="1"/>
        <end position="30"/>
    </location>
</feature>
<keyword evidence="3" id="KW-0812">Transmembrane</keyword>
<feature type="transmembrane region" description="Helical" evidence="3">
    <location>
        <begin position="306"/>
        <end position="329"/>
    </location>
</feature>
<feature type="compositionally biased region" description="Low complexity" evidence="2">
    <location>
        <begin position="120"/>
        <end position="129"/>
    </location>
</feature>
<feature type="region of interest" description="Disordered" evidence="2">
    <location>
        <begin position="566"/>
        <end position="595"/>
    </location>
</feature>
<protein>
    <submittedName>
        <fullName evidence="5">Uncharacterized protein</fullName>
    </submittedName>
</protein>
<evidence type="ECO:0000256" key="2">
    <source>
        <dbReference type="SAM" id="MobiDB-lite"/>
    </source>
</evidence>
<feature type="compositionally biased region" description="Low complexity" evidence="2">
    <location>
        <begin position="570"/>
        <end position="586"/>
    </location>
</feature>
<feature type="compositionally biased region" description="Gly residues" evidence="2">
    <location>
        <begin position="614"/>
        <end position="625"/>
    </location>
</feature>
<dbReference type="KEGG" id="ssck:SPSK_02351"/>
<reference evidence="5 6" key="2">
    <citation type="journal article" date="2015" name="Eukaryot. Cell">
        <title>Asexual propagation of a virulent clone complex in a human and feline outbreak of sporotrichosis.</title>
        <authorList>
            <person name="Teixeira Mde M."/>
            <person name="Rodrigues A.M."/>
            <person name="Tsui C.K."/>
            <person name="de Almeida L.G."/>
            <person name="Van Diepeningen A.D."/>
            <person name="van den Ende B.G."/>
            <person name="Fernandes G.F."/>
            <person name="Kano R."/>
            <person name="Hamelin R.C."/>
            <person name="Lopes-Bezerra L.M."/>
            <person name="Vasconcelos A.T."/>
            <person name="de Hoog S."/>
            <person name="de Camargo Z.P."/>
            <person name="Felipe M.S."/>
        </authorList>
    </citation>
    <scope>NUCLEOTIDE SEQUENCE [LARGE SCALE GENOMIC DNA]</scope>
    <source>
        <strain evidence="5 6">1099-18</strain>
    </source>
</reference>
<keyword evidence="3" id="KW-0472">Membrane</keyword>
<dbReference type="GeneID" id="27664500"/>
<evidence type="ECO:0000256" key="3">
    <source>
        <dbReference type="SAM" id="Phobius"/>
    </source>
</evidence>
<feature type="coiled-coil region" evidence="1">
    <location>
        <begin position="188"/>
        <end position="215"/>
    </location>
</feature>
<evidence type="ECO:0000313" key="5">
    <source>
        <dbReference type="EMBL" id="KJR86807.1"/>
    </source>
</evidence>
<gene>
    <name evidence="5" type="ORF">SPSK_02351</name>
</gene>
<keyword evidence="1" id="KW-0175">Coiled coil</keyword>
<evidence type="ECO:0000313" key="6">
    <source>
        <dbReference type="Proteomes" id="UP000033710"/>
    </source>
</evidence>
<feature type="compositionally biased region" description="Low complexity" evidence="2">
    <location>
        <begin position="499"/>
        <end position="513"/>
    </location>
</feature>
<feature type="region of interest" description="Disordered" evidence="2">
    <location>
        <begin position="102"/>
        <end position="144"/>
    </location>
</feature>
<keyword evidence="3" id="KW-1133">Transmembrane helix</keyword>
<feature type="chain" id="PRO_5002455104" evidence="4">
    <location>
        <begin position="31"/>
        <end position="638"/>
    </location>
</feature>
<dbReference type="EMBL" id="AXCR01000006">
    <property type="protein sequence ID" value="KJR86807.1"/>
    <property type="molecule type" value="Genomic_DNA"/>
</dbReference>
<feature type="compositionally biased region" description="Low complexity" evidence="2">
    <location>
        <begin position="469"/>
        <end position="483"/>
    </location>
</feature>
<keyword evidence="4" id="KW-0732">Signal</keyword>
<feature type="compositionally biased region" description="Gly residues" evidence="2">
    <location>
        <begin position="356"/>
        <end position="367"/>
    </location>
</feature>
<evidence type="ECO:0000256" key="1">
    <source>
        <dbReference type="SAM" id="Coils"/>
    </source>
</evidence>
<dbReference type="Proteomes" id="UP000033710">
    <property type="component" value="Unassembled WGS sequence"/>
</dbReference>
<dbReference type="AlphaFoldDB" id="A0A0F2MAY5"/>
<feature type="region of interest" description="Disordered" evidence="2">
    <location>
        <begin position="350"/>
        <end position="393"/>
    </location>
</feature>
<dbReference type="RefSeq" id="XP_016589483.1">
    <property type="nucleotide sequence ID" value="XM_016729223.1"/>
</dbReference>
<evidence type="ECO:0000256" key="4">
    <source>
        <dbReference type="SAM" id="SignalP"/>
    </source>
</evidence>
<name>A0A0F2MAY5_SPOSC</name>
<accession>A0A0F2MAY5</accession>
<reference evidence="5 6" key="1">
    <citation type="journal article" date="2014" name="BMC Genomics">
        <title>Comparative genomics of the major fungal agents of human and animal Sporotrichosis: Sporothrix schenckii and Sporothrix brasiliensis.</title>
        <authorList>
            <person name="Teixeira M.M."/>
            <person name="de Almeida L.G."/>
            <person name="Kubitschek-Barreira P."/>
            <person name="Alves F.L."/>
            <person name="Kioshima E.S."/>
            <person name="Abadio A.K."/>
            <person name="Fernandes L."/>
            <person name="Derengowski L.S."/>
            <person name="Ferreira K.S."/>
            <person name="Souza R.C."/>
            <person name="Ruiz J.C."/>
            <person name="de Andrade N.C."/>
            <person name="Paes H.C."/>
            <person name="Nicola A.M."/>
            <person name="Albuquerque P."/>
            <person name="Gerber A.L."/>
            <person name="Martins V.P."/>
            <person name="Peconick L.D."/>
            <person name="Neto A.V."/>
            <person name="Chaucanez C.B."/>
            <person name="Silva P.A."/>
            <person name="Cunha O.L."/>
            <person name="de Oliveira F.F."/>
            <person name="dos Santos T.C."/>
            <person name="Barros A.L."/>
            <person name="Soares M.A."/>
            <person name="de Oliveira L.M."/>
            <person name="Marini M.M."/>
            <person name="Villalobos-Duno H."/>
            <person name="Cunha M.M."/>
            <person name="de Hoog S."/>
            <person name="da Silveira J.F."/>
            <person name="Henrissat B."/>
            <person name="Nino-Vega G.A."/>
            <person name="Cisalpino P.S."/>
            <person name="Mora-Montes H.M."/>
            <person name="Almeida S.R."/>
            <person name="Stajich J.E."/>
            <person name="Lopes-Bezerra L.M."/>
            <person name="Vasconcelos A.T."/>
            <person name="Felipe M.S."/>
        </authorList>
    </citation>
    <scope>NUCLEOTIDE SEQUENCE [LARGE SCALE GENOMIC DNA]</scope>
    <source>
        <strain evidence="5 6">1099-18</strain>
    </source>
</reference>
<sequence length="638" mass="64870">MARQKCHMRWWPAAVWLPLLLAAAAGPARANGGLDINTSTSKALVAPRIPGPSDGGSDGGSGDNVVELFRRLAAPLAAAAAEPNIMAADADEQIQQMLQAAVKRDEMRRAQGEAERDHAAPANAARQPRQTPPPALARRQDNSGQIQALSAQIQSISLVASSISQASRSVSQTSQQLAQQVTQLSQSTDRLSQSINQLQNSVQQAQQSAQSAQDASRQASQSASQAVSSAISSAESSANAAIASNMASLTSSASAIIAAASVSAASLAKAAASQVQSAQADATIARADAATQVQQAQGTAVSVTQAALAIVGAFVGSSLLTILAFYLVLRYKSNRKRRRTRLIATRGEIGYPKQQGGDGDGDGGNRGTYGYPIDLKDPPRPSMTGANAEGDGFDEKRPEAAYIRGMLGGSAGTTNKPGAGAGAGATAGADVGAGFGFGAFGSGSGSSISMAGGLPQGPFGRKGSGGANNNGNNNSINGRSSFSLFPKTPTGETGPANNAVPASQQEQPQQPVVSPSIYATGTSTMTNTLNRSNTTTNNPTRAQPSLQQWLREGTVSPFATLKRDSREVRAAGNGSSGSTGNNAAAGPIGLASTAGGPLERKQQQLRAMMKRSMGVGGVNAGGGGRVMRPGGSLPLRDN</sequence>
<dbReference type="VEuPathDB" id="FungiDB:SPSK_02351"/>
<feature type="region of interest" description="Disordered" evidence="2">
    <location>
        <begin position="452"/>
        <end position="513"/>
    </location>
</feature>
<dbReference type="OrthoDB" id="5241722at2759"/>
<organism evidence="5 6">
    <name type="scientific">Sporothrix schenckii 1099-18</name>
    <dbReference type="NCBI Taxonomy" id="1397361"/>
    <lineage>
        <taxon>Eukaryota</taxon>
        <taxon>Fungi</taxon>
        <taxon>Dikarya</taxon>
        <taxon>Ascomycota</taxon>
        <taxon>Pezizomycotina</taxon>
        <taxon>Sordariomycetes</taxon>
        <taxon>Sordariomycetidae</taxon>
        <taxon>Ophiostomatales</taxon>
        <taxon>Ophiostomataceae</taxon>
        <taxon>Sporothrix</taxon>
    </lineage>
</organism>
<comment type="caution">
    <text evidence="5">The sequence shown here is derived from an EMBL/GenBank/DDBJ whole genome shotgun (WGS) entry which is preliminary data.</text>
</comment>
<proteinExistence type="predicted"/>